<reference evidence="1 2" key="2">
    <citation type="journal article" date="2022" name="Mol. Biol. Evol.">
        <title>Comparative Genomics Reveals Insights into the Divergent Evolution of Astigmatic Mites and Household Pest Adaptations.</title>
        <authorList>
            <person name="Xiong Q."/>
            <person name="Wan A.T."/>
            <person name="Liu X."/>
            <person name="Fung C.S."/>
            <person name="Xiao X."/>
            <person name="Malainual N."/>
            <person name="Hou J."/>
            <person name="Wang L."/>
            <person name="Wang M."/>
            <person name="Yang K.Y."/>
            <person name="Cui Y."/>
            <person name="Leung E.L."/>
            <person name="Nong W."/>
            <person name="Shin S.K."/>
            <person name="Au S.W."/>
            <person name="Jeong K.Y."/>
            <person name="Chew F.T."/>
            <person name="Hui J.H."/>
            <person name="Leung T.F."/>
            <person name="Tungtrongchitr A."/>
            <person name="Zhong N."/>
            <person name="Liu Z."/>
            <person name="Tsui S.K."/>
        </authorList>
    </citation>
    <scope>NUCLEOTIDE SEQUENCE [LARGE SCALE GENOMIC DNA]</scope>
    <source>
        <strain evidence="1">Derp</strain>
    </source>
</reference>
<organism evidence="1 2">
    <name type="scientific">Dermatophagoides pteronyssinus</name>
    <name type="common">European house dust mite</name>
    <dbReference type="NCBI Taxonomy" id="6956"/>
    <lineage>
        <taxon>Eukaryota</taxon>
        <taxon>Metazoa</taxon>
        <taxon>Ecdysozoa</taxon>
        <taxon>Arthropoda</taxon>
        <taxon>Chelicerata</taxon>
        <taxon>Arachnida</taxon>
        <taxon>Acari</taxon>
        <taxon>Acariformes</taxon>
        <taxon>Sarcoptiformes</taxon>
        <taxon>Astigmata</taxon>
        <taxon>Psoroptidia</taxon>
        <taxon>Analgoidea</taxon>
        <taxon>Pyroglyphidae</taxon>
        <taxon>Dermatophagoidinae</taxon>
        <taxon>Dermatophagoides</taxon>
    </lineage>
</organism>
<evidence type="ECO:0000313" key="2">
    <source>
        <dbReference type="Proteomes" id="UP000887458"/>
    </source>
</evidence>
<evidence type="ECO:0000313" key="1">
    <source>
        <dbReference type="EMBL" id="KAH9413408.1"/>
    </source>
</evidence>
<comment type="caution">
    <text evidence="1">The sequence shown here is derived from an EMBL/GenBank/DDBJ whole genome shotgun (WGS) entry which is preliminary data.</text>
</comment>
<gene>
    <name evidence="1" type="ORF">DERP_007884</name>
</gene>
<dbReference type="EMBL" id="NJHN03000121">
    <property type="protein sequence ID" value="KAH9413408.1"/>
    <property type="molecule type" value="Genomic_DNA"/>
</dbReference>
<proteinExistence type="predicted"/>
<dbReference type="Proteomes" id="UP000887458">
    <property type="component" value="Unassembled WGS sequence"/>
</dbReference>
<keyword evidence="2" id="KW-1185">Reference proteome</keyword>
<accession>A0ABQ8ISV9</accession>
<sequence>MNGIIQLLNRQVKTGVIIIIVDNFCGGDNGNFGGDNPRDNPFFLVGDCDIRFLGDDCDKRFLGDDRRNGGGVCDNRFLGGGDCDNRFLLFGDNCCCRNGFGDCDNFLAAAAVVGGGGDDLDDNFFLAPPTPVDLYIVFTGIGRL</sequence>
<name>A0ABQ8ISV9_DERPT</name>
<reference evidence="1 2" key="1">
    <citation type="journal article" date="2018" name="J. Allergy Clin. Immunol.">
        <title>High-quality assembly of Dermatophagoides pteronyssinus genome and transcriptome reveals a wide range of novel allergens.</title>
        <authorList>
            <person name="Liu X.Y."/>
            <person name="Yang K.Y."/>
            <person name="Wang M.Q."/>
            <person name="Kwok J.S."/>
            <person name="Zeng X."/>
            <person name="Yang Z."/>
            <person name="Xiao X.J."/>
            <person name="Lau C.P."/>
            <person name="Li Y."/>
            <person name="Huang Z.M."/>
            <person name="Ba J.G."/>
            <person name="Yim A.K."/>
            <person name="Ouyang C.Y."/>
            <person name="Ngai S.M."/>
            <person name="Chan T.F."/>
            <person name="Leung E.L."/>
            <person name="Liu L."/>
            <person name="Liu Z.G."/>
            <person name="Tsui S.K."/>
        </authorList>
    </citation>
    <scope>NUCLEOTIDE SEQUENCE [LARGE SCALE GENOMIC DNA]</scope>
    <source>
        <strain evidence="1">Derp</strain>
    </source>
</reference>
<protein>
    <submittedName>
        <fullName evidence="1">Uncharacterized protein</fullName>
    </submittedName>
</protein>